<dbReference type="OrthoDB" id="292717at2"/>
<dbReference type="Gene3D" id="3.30.750.140">
    <property type="match status" value="1"/>
</dbReference>
<proteinExistence type="predicted"/>
<evidence type="ECO:0000313" key="4">
    <source>
        <dbReference type="Proteomes" id="UP000316476"/>
    </source>
</evidence>
<feature type="compositionally biased region" description="Polar residues" evidence="1">
    <location>
        <begin position="55"/>
        <end position="74"/>
    </location>
</feature>
<feature type="region of interest" description="Disordered" evidence="1">
    <location>
        <begin position="451"/>
        <end position="525"/>
    </location>
</feature>
<evidence type="ECO:0000313" key="3">
    <source>
        <dbReference type="EMBL" id="TWU64791.1"/>
    </source>
</evidence>
<dbReference type="InterPro" id="IPR038610">
    <property type="entry name" value="FliK-like_C_sf"/>
</dbReference>
<dbReference type="Proteomes" id="UP000316476">
    <property type="component" value="Unassembled WGS sequence"/>
</dbReference>
<feature type="compositionally biased region" description="Low complexity" evidence="1">
    <location>
        <begin position="268"/>
        <end position="280"/>
    </location>
</feature>
<feature type="compositionally biased region" description="Low complexity" evidence="1">
    <location>
        <begin position="353"/>
        <end position="362"/>
    </location>
</feature>
<feature type="compositionally biased region" description="Basic and acidic residues" evidence="1">
    <location>
        <begin position="465"/>
        <end position="477"/>
    </location>
</feature>
<gene>
    <name evidence="3" type="ORF">V7x_03350</name>
</gene>
<feature type="region of interest" description="Disordered" evidence="1">
    <location>
        <begin position="1"/>
        <end position="23"/>
    </location>
</feature>
<feature type="compositionally biased region" description="Basic and acidic residues" evidence="1">
    <location>
        <begin position="238"/>
        <end position="252"/>
    </location>
</feature>
<protein>
    <submittedName>
        <fullName evidence="3">Flagellar hook-length control protein FliK</fullName>
    </submittedName>
</protein>
<evidence type="ECO:0000259" key="2">
    <source>
        <dbReference type="Pfam" id="PF02120"/>
    </source>
</evidence>
<reference evidence="3 4" key="1">
    <citation type="submission" date="2019-02" db="EMBL/GenBank/DDBJ databases">
        <title>Deep-cultivation of Planctomycetes and their phenomic and genomic characterization uncovers novel biology.</title>
        <authorList>
            <person name="Wiegand S."/>
            <person name="Jogler M."/>
            <person name="Boedeker C."/>
            <person name="Pinto D."/>
            <person name="Vollmers J."/>
            <person name="Rivas-Marin E."/>
            <person name="Kohn T."/>
            <person name="Peeters S.H."/>
            <person name="Heuer A."/>
            <person name="Rast P."/>
            <person name="Oberbeckmann S."/>
            <person name="Bunk B."/>
            <person name="Jeske O."/>
            <person name="Meyerdierks A."/>
            <person name="Storesund J.E."/>
            <person name="Kallscheuer N."/>
            <person name="Luecker S."/>
            <person name="Lage O.M."/>
            <person name="Pohl T."/>
            <person name="Merkel B.J."/>
            <person name="Hornburger P."/>
            <person name="Mueller R.-W."/>
            <person name="Bruemmer F."/>
            <person name="Labrenz M."/>
            <person name="Spormann A.M."/>
            <person name="Op Den Camp H."/>
            <person name="Overmann J."/>
            <person name="Amann R."/>
            <person name="Jetten M.S.M."/>
            <person name="Mascher T."/>
            <person name="Medema M.H."/>
            <person name="Devos D.P."/>
            <person name="Kaster A.-K."/>
            <person name="Ovreas L."/>
            <person name="Rohde M."/>
            <person name="Galperin M.Y."/>
            <person name="Jogler C."/>
        </authorList>
    </citation>
    <scope>NUCLEOTIDE SEQUENCE [LARGE SCALE GENOMIC DNA]</scope>
    <source>
        <strain evidence="3 4">V7</strain>
    </source>
</reference>
<dbReference type="Pfam" id="PF02120">
    <property type="entry name" value="Flg_hook"/>
    <property type="match status" value="1"/>
</dbReference>
<comment type="caution">
    <text evidence="3">The sequence shown here is derived from an EMBL/GenBank/DDBJ whole genome shotgun (WGS) entry which is preliminary data.</text>
</comment>
<keyword evidence="3" id="KW-0282">Flagellum</keyword>
<feature type="compositionally biased region" description="Polar residues" evidence="1">
    <location>
        <begin position="192"/>
        <end position="201"/>
    </location>
</feature>
<sequence length="525" mass="54149">MSVIQQSDAAHQATPSAVSRRSRSVLNANRLTAETGLVDPFAEIFAAMSVAQPVVQQTDATSEPDTSLSDSGPTEASDSSDNDSNDDSSAESTTQKQAVSGDADVEETSAQWTASVENEHGPAEQSAEVKQESADAVTTEAAEVEAADVARVETNTGEIKVEAETVVAAEGYGRRRSKASEAKQVDAPVVTGPTNADTTGRTGEAAAANPVNDPSATTGDDPASVDLESWTAAQTDAGEGRRRRDPRERRAESPAPQGEPVGNGAGAGSPATPSSSQSTPVPDGEPAAAVSAEVVTKVDTVQTRPVVAATNASSAVSAASKAAGESAARGGNASGKIDSVTESIQQTKGAGDAASASKSKSAQTRNPADAVTRARLVQRVSKAFQHFGSEGGSIRLKLAPAELGSVRVEMQVRDKKIQARVVADSETAAEMLRQQLPELRTRLEAQGMQVDRLSVEQESSAEGENGFHDYQQARDESQQDAGRHRRRYQGGETAPSPGNPSVSGTAPANPTATAATPGGGIDFRH</sequence>
<feature type="region of interest" description="Disordered" evidence="1">
    <location>
        <begin position="55"/>
        <end position="149"/>
    </location>
</feature>
<name>A0A5C6FR15_9PLAN</name>
<dbReference type="AlphaFoldDB" id="A0A5C6FR15"/>
<feature type="compositionally biased region" description="Basic and acidic residues" evidence="1">
    <location>
        <begin position="117"/>
        <end position="133"/>
    </location>
</feature>
<accession>A0A5C6FR15</accession>
<keyword evidence="3" id="KW-0966">Cell projection</keyword>
<feature type="domain" description="Flagellar hook-length control protein-like C-terminal" evidence="2">
    <location>
        <begin position="389"/>
        <end position="461"/>
    </location>
</feature>
<feature type="region of interest" description="Disordered" evidence="1">
    <location>
        <begin position="309"/>
        <end position="371"/>
    </location>
</feature>
<feature type="compositionally biased region" description="Low complexity" evidence="1">
    <location>
        <begin position="504"/>
        <end position="516"/>
    </location>
</feature>
<evidence type="ECO:0000256" key="1">
    <source>
        <dbReference type="SAM" id="MobiDB-lite"/>
    </source>
</evidence>
<dbReference type="EMBL" id="SJPZ01000001">
    <property type="protein sequence ID" value="TWU64791.1"/>
    <property type="molecule type" value="Genomic_DNA"/>
</dbReference>
<dbReference type="CDD" id="cd17470">
    <property type="entry name" value="T3SS_Flik_C"/>
    <property type="match status" value="1"/>
</dbReference>
<keyword evidence="3" id="KW-0969">Cilium</keyword>
<organism evidence="3 4">
    <name type="scientific">Crateriforma conspicua</name>
    <dbReference type="NCBI Taxonomy" id="2527996"/>
    <lineage>
        <taxon>Bacteria</taxon>
        <taxon>Pseudomonadati</taxon>
        <taxon>Planctomycetota</taxon>
        <taxon>Planctomycetia</taxon>
        <taxon>Planctomycetales</taxon>
        <taxon>Planctomycetaceae</taxon>
        <taxon>Crateriforma</taxon>
    </lineage>
</organism>
<feature type="region of interest" description="Disordered" evidence="1">
    <location>
        <begin position="168"/>
        <end position="291"/>
    </location>
</feature>
<feature type="compositionally biased region" description="Low complexity" evidence="1">
    <location>
        <begin position="309"/>
        <end position="328"/>
    </location>
</feature>
<dbReference type="InterPro" id="IPR021136">
    <property type="entry name" value="Flagellar_hook_control-like_C"/>
</dbReference>
<feature type="compositionally biased region" description="Acidic residues" evidence="1">
    <location>
        <begin position="78"/>
        <end position="89"/>
    </location>
</feature>